<gene>
    <name evidence="2" type="ORF">PF327_04665</name>
</gene>
<protein>
    <submittedName>
        <fullName evidence="2">GNAT family N-acetyltransferase</fullName>
    </submittedName>
</protein>
<sequence length="162" mass="18845">MKINKVSKKEQLMSIENLAYQIWYEHYTPIIGEYQVAYMLKKFQSVEAMTEQIKNGFLYFLILDDNVPLGYMSVEPLHDTLFLSKFYVTEAERGKGYGRKMIAYLEALAQKKDLNKISLTVNKYNRESIAMYEKVGFVISGSVVKDIGEGFVMDDYQMEKLL</sequence>
<name>A0ABT7QRS0_9BACT</name>
<dbReference type="RefSeq" id="WP_008242630.1">
    <property type="nucleotide sequence ID" value="NZ_JAQIBC010000002.1"/>
</dbReference>
<proteinExistence type="predicted"/>
<evidence type="ECO:0000313" key="2">
    <source>
        <dbReference type="EMBL" id="MDM5263482.1"/>
    </source>
</evidence>
<reference evidence="2" key="1">
    <citation type="submission" date="2023-01" db="EMBL/GenBank/DDBJ databases">
        <title>Sulfurovum sp. XTW-4 genome assembly.</title>
        <authorList>
            <person name="Wang J."/>
        </authorList>
    </citation>
    <scope>NUCLEOTIDE SEQUENCE</scope>
    <source>
        <strain evidence="2">XTW-4</strain>
    </source>
</reference>
<dbReference type="Proteomes" id="UP001169066">
    <property type="component" value="Unassembled WGS sequence"/>
</dbReference>
<comment type="caution">
    <text evidence="2">The sequence shown here is derived from an EMBL/GenBank/DDBJ whole genome shotgun (WGS) entry which is preliminary data.</text>
</comment>
<organism evidence="2 3">
    <name type="scientific">Sulfurovum xiamenensis</name>
    <dbReference type="NCBI Taxonomy" id="3019066"/>
    <lineage>
        <taxon>Bacteria</taxon>
        <taxon>Pseudomonadati</taxon>
        <taxon>Campylobacterota</taxon>
        <taxon>Epsilonproteobacteria</taxon>
        <taxon>Campylobacterales</taxon>
        <taxon>Sulfurovaceae</taxon>
        <taxon>Sulfurovum</taxon>
    </lineage>
</organism>
<dbReference type="SUPFAM" id="SSF55729">
    <property type="entry name" value="Acyl-CoA N-acyltransferases (Nat)"/>
    <property type="match status" value="1"/>
</dbReference>
<dbReference type="InterPro" id="IPR016181">
    <property type="entry name" value="Acyl_CoA_acyltransferase"/>
</dbReference>
<dbReference type="PANTHER" id="PTHR43617">
    <property type="entry name" value="L-AMINO ACID N-ACETYLTRANSFERASE"/>
    <property type="match status" value="1"/>
</dbReference>
<dbReference type="Pfam" id="PF00583">
    <property type="entry name" value="Acetyltransf_1"/>
    <property type="match status" value="1"/>
</dbReference>
<accession>A0ABT7QRS0</accession>
<dbReference type="PROSITE" id="PS51186">
    <property type="entry name" value="GNAT"/>
    <property type="match status" value="1"/>
</dbReference>
<evidence type="ECO:0000259" key="1">
    <source>
        <dbReference type="PROSITE" id="PS51186"/>
    </source>
</evidence>
<dbReference type="EMBL" id="JAQIBC010000002">
    <property type="protein sequence ID" value="MDM5263482.1"/>
    <property type="molecule type" value="Genomic_DNA"/>
</dbReference>
<dbReference type="Gene3D" id="3.40.630.30">
    <property type="match status" value="1"/>
</dbReference>
<feature type="domain" description="N-acetyltransferase" evidence="1">
    <location>
        <begin position="1"/>
        <end position="162"/>
    </location>
</feature>
<dbReference type="CDD" id="cd04301">
    <property type="entry name" value="NAT_SF"/>
    <property type="match status" value="1"/>
</dbReference>
<dbReference type="InterPro" id="IPR050276">
    <property type="entry name" value="MshD_Acetyltransferase"/>
</dbReference>
<keyword evidence="3" id="KW-1185">Reference proteome</keyword>
<dbReference type="InterPro" id="IPR000182">
    <property type="entry name" value="GNAT_dom"/>
</dbReference>
<evidence type="ECO:0000313" key="3">
    <source>
        <dbReference type="Proteomes" id="UP001169066"/>
    </source>
</evidence>